<dbReference type="PANTHER" id="PTHR43808:SF1">
    <property type="entry name" value="ACETYLORNITHINE DEACETYLASE"/>
    <property type="match status" value="1"/>
</dbReference>
<evidence type="ECO:0000256" key="1">
    <source>
        <dbReference type="ARBA" id="ARBA00004496"/>
    </source>
</evidence>
<protein>
    <submittedName>
        <fullName evidence="11">Acetylornithine deacetylase</fullName>
    </submittedName>
</protein>
<keyword evidence="5" id="KW-0028">Amino-acid biosynthesis</keyword>
<keyword evidence="3" id="KW-0963">Cytoplasm</keyword>
<keyword evidence="7" id="KW-0378">Hydrolase</keyword>
<dbReference type="NCBIfam" id="NF003474">
    <property type="entry name" value="PRK05111.1"/>
    <property type="match status" value="1"/>
</dbReference>
<keyword evidence="12" id="KW-1185">Reference proteome</keyword>
<feature type="domain" description="Peptidase M20 dimerisation" evidence="10">
    <location>
        <begin position="180"/>
        <end position="288"/>
    </location>
</feature>
<dbReference type="InterPro" id="IPR050072">
    <property type="entry name" value="Peptidase_M20A"/>
</dbReference>
<dbReference type="InterPro" id="IPR002933">
    <property type="entry name" value="Peptidase_M20"/>
</dbReference>
<gene>
    <name evidence="11" type="ORF">SAMN02949497_4193</name>
</gene>
<dbReference type="SUPFAM" id="SSF53187">
    <property type="entry name" value="Zn-dependent exopeptidases"/>
    <property type="match status" value="1"/>
</dbReference>
<evidence type="ECO:0000256" key="8">
    <source>
        <dbReference type="ARBA" id="ARBA00022833"/>
    </source>
</evidence>
<dbReference type="CDD" id="cd03894">
    <property type="entry name" value="M20_ArgE"/>
    <property type="match status" value="1"/>
</dbReference>
<dbReference type="RefSeq" id="WP_085215644.1">
    <property type="nucleotide sequence ID" value="NZ_FXAM01000001.1"/>
</dbReference>
<dbReference type="GO" id="GO:0005737">
    <property type="term" value="C:cytoplasm"/>
    <property type="evidence" value="ECO:0007669"/>
    <property type="project" value="UniProtKB-SubCell"/>
</dbReference>
<comment type="similarity">
    <text evidence="2">Belongs to the peptidase M20A family. ArgE subfamily.</text>
</comment>
<dbReference type="Pfam" id="PF01546">
    <property type="entry name" value="Peptidase_M20"/>
    <property type="match status" value="1"/>
</dbReference>
<comment type="subcellular location">
    <subcellularLocation>
        <location evidence="1">Cytoplasm</location>
    </subcellularLocation>
</comment>
<reference evidence="11 12" key="1">
    <citation type="submission" date="2016-12" db="EMBL/GenBank/DDBJ databases">
        <authorList>
            <person name="Song W.-J."/>
            <person name="Kurnit D.M."/>
        </authorList>
    </citation>
    <scope>NUCLEOTIDE SEQUENCE [LARGE SCALE GENOMIC DNA]</scope>
    <source>
        <strain evidence="11 12">175</strain>
    </source>
</reference>
<evidence type="ECO:0000259" key="10">
    <source>
        <dbReference type="Pfam" id="PF07687"/>
    </source>
</evidence>
<evidence type="ECO:0000256" key="2">
    <source>
        <dbReference type="ARBA" id="ARBA00005691"/>
    </source>
</evidence>
<dbReference type="FunFam" id="3.30.70.360:FF:000003">
    <property type="entry name" value="Acetylornithine deacetylase"/>
    <property type="match status" value="1"/>
</dbReference>
<organism evidence="11 12">
    <name type="scientific">Methylomagnum ishizawai</name>
    <dbReference type="NCBI Taxonomy" id="1760988"/>
    <lineage>
        <taxon>Bacteria</taxon>
        <taxon>Pseudomonadati</taxon>
        <taxon>Pseudomonadota</taxon>
        <taxon>Gammaproteobacteria</taxon>
        <taxon>Methylococcales</taxon>
        <taxon>Methylococcaceae</taxon>
        <taxon>Methylomagnum</taxon>
    </lineage>
</organism>
<dbReference type="Pfam" id="PF07687">
    <property type="entry name" value="M20_dimer"/>
    <property type="match status" value="1"/>
</dbReference>
<dbReference type="OrthoDB" id="9809784at2"/>
<evidence type="ECO:0000256" key="3">
    <source>
        <dbReference type="ARBA" id="ARBA00022490"/>
    </source>
</evidence>
<name>A0A1Y6DAV8_9GAMM</name>
<dbReference type="InterPro" id="IPR010169">
    <property type="entry name" value="AcOrn-deacetyl"/>
</dbReference>
<accession>A0A1Y6DAV8</accession>
<dbReference type="GO" id="GO:0006526">
    <property type="term" value="P:L-arginine biosynthetic process"/>
    <property type="evidence" value="ECO:0007669"/>
    <property type="project" value="UniProtKB-KW"/>
</dbReference>
<dbReference type="GO" id="GO:0046872">
    <property type="term" value="F:metal ion binding"/>
    <property type="evidence" value="ECO:0007669"/>
    <property type="project" value="UniProtKB-KW"/>
</dbReference>
<keyword evidence="9" id="KW-0170">Cobalt</keyword>
<evidence type="ECO:0000256" key="7">
    <source>
        <dbReference type="ARBA" id="ARBA00022801"/>
    </source>
</evidence>
<dbReference type="InterPro" id="IPR036264">
    <property type="entry name" value="Bact_exopeptidase_dim_dom"/>
</dbReference>
<dbReference type="STRING" id="1760988.SAMN02949497_4193"/>
<sequence length="389" mass="41510">MSRPIPDLLARIRALVALPTVSCTDPRYDQSNLPVIHLLAEWLEAVGFRAEIMPVGDGKANLVASLGGPADQPGGLVLSGHTDTVPCNPELWTSDPFRATERDGRIYGLGSCDMKGFFSLAIEAALRYEAKAYQRPLVILATADEESSMSGARALLAENRRLGRQAVIGEPTGLKPIRLHKGVMMEAITVKGRAGHSSDPALGANALDGMHAVISELLAFRAELKAKHRHPAFKVDYPTLNLGSIHGGDNPNRICGCCETQIDIRPLPGMDLEELHQVLANRLAPVLAGYPGLSLELRRLFAGLPPFETPAGAGIVRACEAFTGQGAGSVAFGTEAPFLSQLGMDTVVMGPGSIDQAHQPDEYLPLDHIAPGVEMLGRLIERFCLNPAA</sequence>
<evidence type="ECO:0000313" key="11">
    <source>
        <dbReference type="EMBL" id="SMF96785.1"/>
    </source>
</evidence>
<keyword evidence="8" id="KW-0862">Zinc</keyword>
<dbReference type="Gene3D" id="3.40.630.10">
    <property type="entry name" value="Zn peptidases"/>
    <property type="match status" value="1"/>
</dbReference>
<evidence type="ECO:0000256" key="9">
    <source>
        <dbReference type="ARBA" id="ARBA00023285"/>
    </source>
</evidence>
<dbReference type="InterPro" id="IPR011650">
    <property type="entry name" value="Peptidase_M20_dimer"/>
</dbReference>
<keyword evidence="4" id="KW-0055">Arginine biosynthesis</keyword>
<dbReference type="GO" id="GO:0008777">
    <property type="term" value="F:acetylornithine deacetylase activity"/>
    <property type="evidence" value="ECO:0007669"/>
    <property type="project" value="TreeGrafter"/>
</dbReference>
<dbReference type="NCBIfam" id="TIGR01892">
    <property type="entry name" value="AcOrn-deacetyl"/>
    <property type="match status" value="1"/>
</dbReference>
<dbReference type="SUPFAM" id="SSF55031">
    <property type="entry name" value="Bacterial exopeptidase dimerisation domain"/>
    <property type="match status" value="1"/>
</dbReference>
<keyword evidence="6" id="KW-0479">Metal-binding</keyword>
<dbReference type="AlphaFoldDB" id="A0A1Y6DAV8"/>
<dbReference type="PANTHER" id="PTHR43808">
    <property type="entry name" value="ACETYLORNITHINE DEACETYLASE"/>
    <property type="match status" value="1"/>
</dbReference>
<proteinExistence type="inferred from homology"/>
<dbReference type="Gene3D" id="3.30.70.360">
    <property type="match status" value="1"/>
</dbReference>
<evidence type="ECO:0000256" key="6">
    <source>
        <dbReference type="ARBA" id="ARBA00022723"/>
    </source>
</evidence>
<dbReference type="EMBL" id="FXAM01000001">
    <property type="protein sequence ID" value="SMF96785.1"/>
    <property type="molecule type" value="Genomic_DNA"/>
</dbReference>
<evidence type="ECO:0000313" key="12">
    <source>
        <dbReference type="Proteomes" id="UP000192923"/>
    </source>
</evidence>
<evidence type="ECO:0000256" key="4">
    <source>
        <dbReference type="ARBA" id="ARBA00022571"/>
    </source>
</evidence>
<evidence type="ECO:0000256" key="5">
    <source>
        <dbReference type="ARBA" id="ARBA00022605"/>
    </source>
</evidence>
<dbReference type="Proteomes" id="UP000192923">
    <property type="component" value="Unassembled WGS sequence"/>
</dbReference>